<keyword evidence="2" id="KW-0813">Transport</keyword>
<keyword evidence="5 9" id="KW-0812">Transmembrane</keyword>
<comment type="similarity">
    <text evidence="8">Belongs to the TsuA/YedE (TC 9.B.102) family.</text>
</comment>
<gene>
    <name evidence="10" type="ORF">IM676_12175</name>
</gene>
<evidence type="ECO:0000256" key="8">
    <source>
        <dbReference type="ARBA" id="ARBA00035655"/>
    </source>
</evidence>
<protein>
    <submittedName>
        <fullName evidence="10">YeeE/YedE family protein</fullName>
    </submittedName>
</protein>
<dbReference type="PANTHER" id="PTHR30574:SF1">
    <property type="entry name" value="SULPHUR TRANSPORT DOMAIN-CONTAINING PROTEIN"/>
    <property type="match status" value="1"/>
</dbReference>
<evidence type="ECO:0000256" key="1">
    <source>
        <dbReference type="ARBA" id="ARBA00004429"/>
    </source>
</evidence>
<feature type="transmembrane region" description="Helical" evidence="9">
    <location>
        <begin position="363"/>
        <end position="390"/>
    </location>
</feature>
<feature type="transmembrane region" description="Helical" evidence="9">
    <location>
        <begin position="87"/>
        <end position="108"/>
    </location>
</feature>
<evidence type="ECO:0000256" key="6">
    <source>
        <dbReference type="ARBA" id="ARBA00022989"/>
    </source>
</evidence>
<comment type="subcellular location">
    <subcellularLocation>
        <location evidence="1">Cell inner membrane</location>
        <topology evidence="1">Multi-pass membrane protein</topology>
    </subcellularLocation>
</comment>
<dbReference type="KEGG" id="aee:IM676_12175"/>
<dbReference type="EMBL" id="CP063311">
    <property type="protein sequence ID" value="QOV21506.1"/>
    <property type="molecule type" value="Genomic_DNA"/>
</dbReference>
<evidence type="ECO:0000256" key="3">
    <source>
        <dbReference type="ARBA" id="ARBA00022475"/>
    </source>
</evidence>
<evidence type="ECO:0000313" key="11">
    <source>
        <dbReference type="Proteomes" id="UP000593846"/>
    </source>
</evidence>
<sequence>MSGAVDNTLISDSQILRPRPQKLIVAIALAMFTGGAVALSTYGWRQSALFLIGGLLGVSLYHSRFGFSSAYRKLLVNRDVRGIYAQLLMLAIATTIFAPVLAAGSIFGQEVYGAIAPVGLQGAIGAFLFGIGMQLGGGCGCGTLYTIGSGSYTMLITLFTFCLGAFWGSLTRDTWPELPQTSSIVLGETLGWVGAVTLQLGLLILIAGLLWWWSQSSQNQSQTDLDKSPIFPHPRAFLFGPWPLFTGAISLAILNWLTLVISGDPWRITWGFALWSAKIATILGWNPDSSPFWEEIPLSDSIFADVSSVMNISIILGALLAAALGGKLVAKTQICVPVVIATIIGGLMMGYGAFLSFGCNVSAFFSGIASTSLHGWIWIISALLGTWFGIRFRSLLKLPN</sequence>
<evidence type="ECO:0000256" key="2">
    <source>
        <dbReference type="ARBA" id="ARBA00022448"/>
    </source>
</evidence>
<feature type="transmembrane region" description="Helical" evidence="9">
    <location>
        <begin position="190"/>
        <end position="214"/>
    </location>
</feature>
<keyword evidence="4" id="KW-0997">Cell inner membrane</keyword>
<evidence type="ECO:0000256" key="4">
    <source>
        <dbReference type="ARBA" id="ARBA00022519"/>
    </source>
</evidence>
<evidence type="ECO:0000256" key="9">
    <source>
        <dbReference type="SAM" id="Phobius"/>
    </source>
</evidence>
<reference evidence="11" key="1">
    <citation type="submission" date="2020-10" db="EMBL/GenBank/DDBJ databases">
        <title>Genome-based taxonomic classification of the species Anabaenopsis elenkinii.</title>
        <authorList>
            <person name="Delbaje E."/>
            <person name="Andreote A.P.D."/>
            <person name="Pellegrinetti T.A."/>
            <person name="Cruz R.B."/>
            <person name="Branco L.H.Z."/>
            <person name="Fiore M.F."/>
        </authorList>
    </citation>
    <scope>NUCLEOTIDE SEQUENCE [LARGE SCALE GENOMIC DNA]</scope>
    <source>
        <strain evidence="11">CCIBt3563</strain>
    </source>
</reference>
<dbReference type="GO" id="GO:0005886">
    <property type="term" value="C:plasma membrane"/>
    <property type="evidence" value="ECO:0007669"/>
    <property type="project" value="UniProtKB-SubCell"/>
</dbReference>
<accession>A0A7U3RYY2</accession>
<organism evidence="10 11">
    <name type="scientific">Anabaenopsis elenkinii CCIBt3563</name>
    <dbReference type="NCBI Taxonomy" id="2779889"/>
    <lineage>
        <taxon>Bacteria</taxon>
        <taxon>Bacillati</taxon>
        <taxon>Cyanobacteriota</taxon>
        <taxon>Cyanophyceae</taxon>
        <taxon>Nostocales</taxon>
        <taxon>Nodulariaceae</taxon>
        <taxon>Anabaenopsis</taxon>
    </lineage>
</organism>
<evidence type="ECO:0000313" key="10">
    <source>
        <dbReference type="EMBL" id="QOV21506.1"/>
    </source>
</evidence>
<proteinExistence type="inferred from homology"/>
<evidence type="ECO:0000256" key="7">
    <source>
        <dbReference type="ARBA" id="ARBA00023136"/>
    </source>
</evidence>
<keyword evidence="3" id="KW-1003">Cell membrane</keyword>
<dbReference type="PANTHER" id="PTHR30574">
    <property type="entry name" value="INNER MEMBRANE PROTEIN YEDE"/>
    <property type="match status" value="1"/>
</dbReference>
<feature type="transmembrane region" description="Helical" evidence="9">
    <location>
        <begin position="334"/>
        <end position="357"/>
    </location>
</feature>
<dbReference type="RefSeq" id="WP_200987161.1">
    <property type="nucleotide sequence ID" value="NZ_CP063311.1"/>
</dbReference>
<keyword evidence="6 9" id="KW-1133">Transmembrane helix</keyword>
<feature type="transmembrane region" description="Helical" evidence="9">
    <location>
        <begin position="114"/>
        <end position="132"/>
    </location>
</feature>
<keyword evidence="11" id="KW-1185">Reference proteome</keyword>
<dbReference type="Pfam" id="PF04143">
    <property type="entry name" value="Sulf_transp"/>
    <property type="match status" value="1"/>
</dbReference>
<feature type="transmembrane region" description="Helical" evidence="9">
    <location>
        <begin position="144"/>
        <end position="170"/>
    </location>
</feature>
<feature type="transmembrane region" description="Helical" evidence="9">
    <location>
        <begin position="235"/>
        <end position="257"/>
    </location>
</feature>
<feature type="transmembrane region" description="Helical" evidence="9">
    <location>
        <begin position="23"/>
        <end position="42"/>
    </location>
</feature>
<evidence type="ECO:0000256" key="5">
    <source>
        <dbReference type="ARBA" id="ARBA00022692"/>
    </source>
</evidence>
<feature type="transmembrane region" description="Helical" evidence="9">
    <location>
        <begin position="48"/>
        <end position="67"/>
    </location>
</feature>
<dbReference type="AlphaFoldDB" id="A0A7U3RYY2"/>
<keyword evidence="7 9" id="KW-0472">Membrane</keyword>
<name>A0A7U3RYY2_9CYAN</name>
<feature type="transmembrane region" description="Helical" evidence="9">
    <location>
        <begin position="302"/>
        <end position="322"/>
    </location>
</feature>
<dbReference type="Proteomes" id="UP000593846">
    <property type="component" value="Chromosome"/>
</dbReference>
<dbReference type="InterPro" id="IPR007272">
    <property type="entry name" value="Sulf_transp_TsuA/YedE"/>
</dbReference>